<dbReference type="RefSeq" id="WP_315605088.1">
    <property type="nucleotide sequence ID" value="NZ_CP130318.1"/>
</dbReference>
<protein>
    <submittedName>
        <fullName evidence="2">GNAT family N-acetyltransferase</fullName>
    </submittedName>
</protein>
<dbReference type="GO" id="GO:0008999">
    <property type="term" value="F:protein-N-terminal-alanine acetyltransferase activity"/>
    <property type="evidence" value="ECO:0007669"/>
    <property type="project" value="TreeGrafter"/>
</dbReference>
<accession>A0AA96LH03</accession>
<dbReference type="GO" id="GO:0005737">
    <property type="term" value="C:cytoplasm"/>
    <property type="evidence" value="ECO:0007669"/>
    <property type="project" value="TreeGrafter"/>
</dbReference>
<dbReference type="PANTHER" id="PTHR43792">
    <property type="entry name" value="GNAT FAMILY, PUTATIVE (AFU_ORTHOLOGUE AFUA_3G00765)-RELATED-RELATED"/>
    <property type="match status" value="1"/>
</dbReference>
<dbReference type="InterPro" id="IPR051531">
    <property type="entry name" value="N-acetyltransferase"/>
</dbReference>
<dbReference type="Gene3D" id="3.40.630.30">
    <property type="match status" value="1"/>
</dbReference>
<gene>
    <name evidence="2" type="ORF">MJA45_27565</name>
</gene>
<dbReference type="AlphaFoldDB" id="A0AA96LH03"/>
<dbReference type="KEGG" id="paun:MJA45_27565"/>
<dbReference type="InterPro" id="IPR016181">
    <property type="entry name" value="Acyl_CoA_acyltransferase"/>
</dbReference>
<evidence type="ECO:0000313" key="3">
    <source>
        <dbReference type="Proteomes" id="UP001305702"/>
    </source>
</evidence>
<sequence length="214" mass="24316">MSRETDRGGAAGGLVIECRDILLRGFRAEDLEAFHALTWQPEIHRWLPGWNVPLETRRDWLLNYEIKENQEVERSLATTGRIQDLRLRLGICTKDTGEFIGWCCSGIKEELPPPNREIVYAISRDYRGKGYTTQAAEGLIRFLFTRTEVEWLAAVALLTNTPSNRVIGKCGFTLVGQMEINDEGYNHYLLCRSEWEGRQPGGKGERGISRNEGG</sequence>
<dbReference type="PANTHER" id="PTHR43792:SF9">
    <property type="entry name" value="RIBOSOMAL-PROTEIN-ALANINE ACETYLTRANSFERASE"/>
    <property type="match status" value="1"/>
</dbReference>
<evidence type="ECO:0000313" key="2">
    <source>
        <dbReference type="EMBL" id="WNQ11312.1"/>
    </source>
</evidence>
<dbReference type="InterPro" id="IPR000182">
    <property type="entry name" value="GNAT_dom"/>
</dbReference>
<dbReference type="Pfam" id="PF13302">
    <property type="entry name" value="Acetyltransf_3"/>
    <property type="match status" value="1"/>
</dbReference>
<keyword evidence="3" id="KW-1185">Reference proteome</keyword>
<dbReference type="SUPFAM" id="SSF55729">
    <property type="entry name" value="Acyl-CoA N-acyltransferases (Nat)"/>
    <property type="match status" value="1"/>
</dbReference>
<dbReference type="EMBL" id="CP130318">
    <property type="protein sequence ID" value="WNQ11312.1"/>
    <property type="molecule type" value="Genomic_DNA"/>
</dbReference>
<dbReference type="PROSITE" id="PS51186">
    <property type="entry name" value="GNAT"/>
    <property type="match status" value="1"/>
</dbReference>
<evidence type="ECO:0000259" key="1">
    <source>
        <dbReference type="PROSITE" id="PS51186"/>
    </source>
</evidence>
<dbReference type="Proteomes" id="UP001305702">
    <property type="component" value="Chromosome"/>
</dbReference>
<reference evidence="2 3" key="1">
    <citation type="submission" date="2022-02" db="EMBL/GenBank/DDBJ databases">
        <title>Paenibacillus sp. MBLB1776 Whole Genome Shotgun Sequencing.</title>
        <authorList>
            <person name="Hwang C.Y."/>
            <person name="Cho E.-S."/>
            <person name="Seo M.-J."/>
        </authorList>
    </citation>
    <scope>NUCLEOTIDE SEQUENCE [LARGE SCALE GENOMIC DNA]</scope>
    <source>
        <strain evidence="2 3">MBLB1776</strain>
    </source>
</reference>
<feature type="domain" description="N-acetyltransferase" evidence="1">
    <location>
        <begin position="21"/>
        <end position="194"/>
    </location>
</feature>
<proteinExistence type="predicted"/>
<name>A0AA96LH03_9BACL</name>
<organism evidence="2 3">
    <name type="scientific">Paenibacillus aurantius</name>
    <dbReference type="NCBI Taxonomy" id="2918900"/>
    <lineage>
        <taxon>Bacteria</taxon>
        <taxon>Bacillati</taxon>
        <taxon>Bacillota</taxon>
        <taxon>Bacilli</taxon>
        <taxon>Bacillales</taxon>
        <taxon>Paenibacillaceae</taxon>
        <taxon>Paenibacillus</taxon>
    </lineage>
</organism>